<evidence type="ECO:0000313" key="2">
    <source>
        <dbReference type="Proteomes" id="UP001497482"/>
    </source>
</evidence>
<name>A0AAV2MSZ0_KNICA</name>
<keyword evidence="2" id="KW-1185">Reference proteome</keyword>
<reference evidence="1 2" key="1">
    <citation type="submission" date="2024-04" db="EMBL/GenBank/DDBJ databases">
        <authorList>
            <person name="Waldvogel A.-M."/>
            <person name="Schoenle A."/>
        </authorList>
    </citation>
    <scope>NUCLEOTIDE SEQUENCE [LARGE SCALE GENOMIC DNA]</scope>
</reference>
<organism evidence="1 2">
    <name type="scientific">Knipowitschia caucasica</name>
    <name type="common">Caucasian dwarf goby</name>
    <name type="synonym">Pomatoschistus caucasicus</name>
    <dbReference type="NCBI Taxonomy" id="637954"/>
    <lineage>
        <taxon>Eukaryota</taxon>
        <taxon>Metazoa</taxon>
        <taxon>Chordata</taxon>
        <taxon>Craniata</taxon>
        <taxon>Vertebrata</taxon>
        <taxon>Euteleostomi</taxon>
        <taxon>Actinopterygii</taxon>
        <taxon>Neopterygii</taxon>
        <taxon>Teleostei</taxon>
        <taxon>Neoteleostei</taxon>
        <taxon>Acanthomorphata</taxon>
        <taxon>Gobiaria</taxon>
        <taxon>Gobiiformes</taxon>
        <taxon>Gobioidei</taxon>
        <taxon>Gobiidae</taxon>
        <taxon>Gobiinae</taxon>
        <taxon>Knipowitschia</taxon>
    </lineage>
</organism>
<dbReference type="EMBL" id="OZ035831">
    <property type="protein sequence ID" value="CAL1616071.1"/>
    <property type="molecule type" value="Genomic_DNA"/>
</dbReference>
<sequence>MIASAPTDPVRLRGGTAAGQTLHTHHRVLSTLCSLFYRAHAESRTRPEFPPAPKPPALSVIVWHLLKVSGQDFVRFCLV</sequence>
<dbReference type="AlphaFoldDB" id="A0AAV2MSZ0"/>
<dbReference type="Proteomes" id="UP001497482">
    <property type="component" value="Chromosome 9"/>
</dbReference>
<gene>
    <name evidence="1" type="ORF">KC01_LOCUS41905</name>
</gene>
<protein>
    <submittedName>
        <fullName evidence="1">Uncharacterized protein</fullName>
    </submittedName>
</protein>
<proteinExistence type="predicted"/>
<evidence type="ECO:0000313" key="1">
    <source>
        <dbReference type="EMBL" id="CAL1616071.1"/>
    </source>
</evidence>
<accession>A0AAV2MSZ0</accession>